<evidence type="ECO:0000256" key="5">
    <source>
        <dbReference type="ARBA" id="ARBA00022679"/>
    </source>
</evidence>
<evidence type="ECO:0000259" key="12">
    <source>
        <dbReference type="Pfam" id="PF02767"/>
    </source>
</evidence>
<dbReference type="GO" id="GO:0005737">
    <property type="term" value="C:cytoplasm"/>
    <property type="evidence" value="ECO:0007669"/>
    <property type="project" value="UniProtKB-SubCell"/>
</dbReference>
<keyword evidence="9" id="KW-0238">DNA-binding</keyword>
<proteinExistence type="inferred from homology"/>
<dbReference type="AlphaFoldDB" id="A0A8J7S7F2"/>
<sequence length="371" mass="41312">MKFNVTSGDLVRSLTAVIGAVPSKATLPILETVLFETEDSRIKLSATDLEVSIIEYVDADIENEGSVAVPARRLIETLRQLPDIPVTFEVDDKAQVRFRTDKGTYKLAGEKSEDFPDMPALTEGQSINIETESLKDAIKKTSFAVSSDDLRPAMMGVFFDIGEEDSRIVATDGHRLVRLVRSDISAAKSVSFIVPEKALTLVGKALDDSGCVMMVTDDHVSFKSGKTMVITRLINEQYPKYESVIPRENDKTLKINREHMLATVKRVAVFSSSTTRQIRLEMKPDEIMISAEDLDMSSEAKESIASEYSDEPMEIGFNARYLLDVLNNIDDPEVMFEFSTPNRAGIVRPSVQDDNEDMLMLVMPVMLNSYS</sequence>
<evidence type="ECO:0000259" key="11">
    <source>
        <dbReference type="Pfam" id="PF00712"/>
    </source>
</evidence>
<keyword evidence="7 10" id="KW-0235">DNA replication</keyword>
<evidence type="ECO:0000256" key="3">
    <source>
        <dbReference type="ARBA" id="ARBA00021035"/>
    </source>
</evidence>
<dbReference type="GO" id="GO:0009360">
    <property type="term" value="C:DNA polymerase III complex"/>
    <property type="evidence" value="ECO:0007669"/>
    <property type="project" value="InterPro"/>
</dbReference>
<dbReference type="InterPro" id="IPR022635">
    <property type="entry name" value="DNA_polIII_beta_C"/>
</dbReference>
<dbReference type="PANTHER" id="PTHR30478">
    <property type="entry name" value="DNA POLYMERASE III SUBUNIT BETA"/>
    <property type="match status" value="1"/>
</dbReference>
<keyword evidence="4 10" id="KW-0963">Cytoplasm</keyword>
<dbReference type="Proteomes" id="UP000673975">
    <property type="component" value="Unassembled WGS sequence"/>
</dbReference>
<keyword evidence="15" id="KW-1185">Reference proteome</keyword>
<dbReference type="GO" id="GO:0003887">
    <property type="term" value="F:DNA-directed DNA polymerase activity"/>
    <property type="evidence" value="ECO:0007669"/>
    <property type="project" value="UniProtKB-UniRule"/>
</dbReference>
<evidence type="ECO:0000256" key="10">
    <source>
        <dbReference type="PIRNR" id="PIRNR000804"/>
    </source>
</evidence>
<feature type="domain" description="DNA polymerase III beta sliding clamp C-terminal" evidence="13">
    <location>
        <begin position="243"/>
        <end position="360"/>
    </location>
</feature>
<comment type="similarity">
    <text evidence="2 10">Belongs to the beta sliding clamp family.</text>
</comment>
<dbReference type="EMBL" id="JAFIDN010000002">
    <property type="protein sequence ID" value="MBP3191516.1"/>
    <property type="molecule type" value="Genomic_DNA"/>
</dbReference>
<name>A0A8J7S7F2_9BACT</name>
<dbReference type="CDD" id="cd00140">
    <property type="entry name" value="beta_clamp"/>
    <property type="match status" value="1"/>
</dbReference>
<gene>
    <name evidence="14" type="primary">dnaN</name>
    <name evidence="14" type="ORF">NATSA_02450</name>
</gene>
<evidence type="ECO:0000256" key="6">
    <source>
        <dbReference type="ARBA" id="ARBA00022695"/>
    </source>
</evidence>
<feature type="domain" description="DNA polymerase III beta sliding clamp N-terminal" evidence="11">
    <location>
        <begin position="1"/>
        <end position="119"/>
    </location>
</feature>
<dbReference type="Gene3D" id="3.10.150.10">
    <property type="entry name" value="DNA Polymerase III, subunit A, domain 2"/>
    <property type="match status" value="1"/>
</dbReference>
<evidence type="ECO:0000313" key="14">
    <source>
        <dbReference type="EMBL" id="MBP3191516.1"/>
    </source>
</evidence>
<comment type="subcellular location">
    <subcellularLocation>
        <location evidence="1 10">Cytoplasm</location>
    </subcellularLocation>
</comment>
<organism evidence="14 15">
    <name type="scientific">Natronogracilivirga saccharolytica</name>
    <dbReference type="NCBI Taxonomy" id="2812953"/>
    <lineage>
        <taxon>Bacteria</taxon>
        <taxon>Pseudomonadati</taxon>
        <taxon>Balneolota</taxon>
        <taxon>Balneolia</taxon>
        <taxon>Balneolales</taxon>
        <taxon>Cyclonatronaceae</taxon>
        <taxon>Natronogracilivirga</taxon>
    </lineage>
</organism>
<dbReference type="InterPro" id="IPR022637">
    <property type="entry name" value="DNA_polIII_beta_cen"/>
</dbReference>
<evidence type="ECO:0000256" key="9">
    <source>
        <dbReference type="ARBA" id="ARBA00023125"/>
    </source>
</evidence>
<keyword evidence="6 10" id="KW-0548">Nucleotidyltransferase</keyword>
<evidence type="ECO:0000313" key="15">
    <source>
        <dbReference type="Proteomes" id="UP000673975"/>
    </source>
</evidence>
<dbReference type="GO" id="GO:0008408">
    <property type="term" value="F:3'-5' exonuclease activity"/>
    <property type="evidence" value="ECO:0007669"/>
    <property type="project" value="InterPro"/>
</dbReference>
<evidence type="ECO:0000259" key="13">
    <source>
        <dbReference type="Pfam" id="PF02768"/>
    </source>
</evidence>
<dbReference type="PIRSF" id="PIRSF000804">
    <property type="entry name" value="DNA_pol_III_b"/>
    <property type="match status" value="1"/>
</dbReference>
<dbReference type="Pfam" id="PF02768">
    <property type="entry name" value="DNA_pol3_beta_3"/>
    <property type="match status" value="1"/>
</dbReference>
<dbReference type="NCBIfam" id="TIGR00663">
    <property type="entry name" value="dnan"/>
    <property type="match status" value="1"/>
</dbReference>
<evidence type="ECO:0000256" key="8">
    <source>
        <dbReference type="ARBA" id="ARBA00022932"/>
    </source>
</evidence>
<dbReference type="Pfam" id="PF00712">
    <property type="entry name" value="DNA_pol3_beta"/>
    <property type="match status" value="1"/>
</dbReference>
<protein>
    <recommendedName>
        <fullName evidence="3 10">Beta sliding clamp</fullName>
    </recommendedName>
</protein>
<keyword evidence="8 10" id="KW-0239">DNA-directed DNA polymerase</keyword>
<evidence type="ECO:0000256" key="4">
    <source>
        <dbReference type="ARBA" id="ARBA00022490"/>
    </source>
</evidence>
<dbReference type="GO" id="GO:0003677">
    <property type="term" value="F:DNA binding"/>
    <property type="evidence" value="ECO:0007669"/>
    <property type="project" value="UniProtKB-UniRule"/>
</dbReference>
<comment type="function">
    <text evidence="10">Confers DNA tethering and processivity to DNA polymerases and other proteins. Acts as a clamp, forming a ring around DNA (a reaction catalyzed by the clamp-loading complex) which diffuses in an ATP-independent manner freely and bidirectionally along dsDNA. Initially characterized for its ability to contact the catalytic subunit of DNA polymerase III (Pol III), a complex, multichain enzyme responsible for most of the replicative synthesis in bacteria; Pol III exhibits 3'-5' exonuclease proofreading activity. The beta chain is required for initiation of replication as well as for processivity of DNA replication.</text>
</comment>
<dbReference type="GO" id="GO:0006271">
    <property type="term" value="P:DNA strand elongation involved in DNA replication"/>
    <property type="evidence" value="ECO:0007669"/>
    <property type="project" value="TreeGrafter"/>
</dbReference>
<dbReference type="RefSeq" id="WP_210510119.1">
    <property type="nucleotide sequence ID" value="NZ_JAFIDN010000002.1"/>
</dbReference>
<reference evidence="14" key="1">
    <citation type="submission" date="2021-02" db="EMBL/GenBank/DDBJ databases">
        <title>Natronogracilivirga saccharolytica gen. nov. sp. nov. a new anaerobic, haloalkiliphilic carbohydrate-fermenting bacterium from soda lake and proposing of Cyclonatronumiaceae fam. nov. in the phylum Balneolaeota.</title>
        <authorList>
            <person name="Zhilina T.N."/>
            <person name="Sorokin D.Y."/>
            <person name="Zavarzina D.G."/>
            <person name="Toshchakov S.V."/>
            <person name="Kublanov I.V."/>
        </authorList>
    </citation>
    <scope>NUCLEOTIDE SEQUENCE</scope>
    <source>
        <strain evidence="14">Z-1702</strain>
    </source>
</reference>
<dbReference type="InterPro" id="IPR046938">
    <property type="entry name" value="DNA_clamp_sf"/>
</dbReference>
<evidence type="ECO:0000256" key="2">
    <source>
        <dbReference type="ARBA" id="ARBA00010752"/>
    </source>
</evidence>
<dbReference type="InterPro" id="IPR001001">
    <property type="entry name" value="DNA_polIII_beta"/>
</dbReference>
<evidence type="ECO:0000256" key="1">
    <source>
        <dbReference type="ARBA" id="ARBA00004496"/>
    </source>
</evidence>
<comment type="caution">
    <text evidence="14">The sequence shown here is derived from an EMBL/GenBank/DDBJ whole genome shotgun (WGS) entry which is preliminary data.</text>
</comment>
<dbReference type="PANTHER" id="PTHR30478:SF0">
    <property type="entry name" value="BETA SLIDING CLAMP"/>
    <property type="match status" value="1"/>
</dbReference>
<accession>A0A8J7S7F2</accession>
<keyword evidence="5 10" id="KW-0808">Transferase</keyword>
<evidence type="ECO:0000256" key="7">
    <source>
        <dbReference type="ARBA" id="ARBA00022705"/>
    </source>
</evidence>
<dbReference type="InterPro" id="IPR022634">
    <property type="entry name" value="DNA_polIII_beta_N"/>
</dbReference>
<dbReference type="Gene3D" id="3.70.10.10">
    <property type="match status" value="1"/>
</dbReference>
<comment type="subunit">
    <text evidence="10">Forms a ring-shaped head-to-tail homodimer around DNA.</text>
</comment>
<feature type="domain" description="DNA polymerase III beta sliding clamp central" evidence="12">
    <location>
        <begin position="129"/>
        <end position="240"/>
    </location>
</feature>
<dbReference type="Pfam" id="PF02767">
    <property type="entry name" value="DNA_pol3_beta_2"/>
    <property type="match status" value="1"/>
</dbReference>
<dbReference type="SUPFAM" id="SSF55979">
    <property type="entry name" value="DNA clamp"/>
    <property type="match status" value="3"/>
</dbReference>
<dbReference type="SMART" id="SM00480">
    <property type="entry name" value="POL3Bc"/>
    <property type="match status" value="1"/>
</dbReference>